<dbReference type="EMBL" id="PFEV01000076">
    <property type="protein sequence ID" value="PIV71075.1"/>
    <property type="molecule type" value="Genomic_DNA"/>
</dbReference>
<evidence type="ECO:0000313" key="1">
    <source>
        <dbReference type="EMBL" id="PIV71075.1"/>
    </source>
</evidence>
<proteinExistence type="predicted"/>
<evidence type="ECO:0000313" key="2">
    <source>
        <dbReference type="Proteomes" id="UP000228762"/>
    </source>
</evidence>
<comment type="caution">
    <text evidence="1">The sequence shown here is derived from an EMBL/GenBank/DDBJ whole genome shotgun (WGS) entry which is preliminary data.</text>
</comment>
<dbReference type="AlphaFoldDB" id="A0A2M7EKL5"/>
<accession>A0A2M7EKL5</accession>
<dbReference type="SUPFAM" id="SSF53756">
    <property type="entry name" value="UDP-Glycosyltransferase/glycogen phosphorylase"/>
    <property type="match status" value="1"/>
</dbReference>
<dbReference type="Gene3D" id="3.40.50.2000">
    <property type="entry name" value="Glycogen Phosphorylase B"/>
    <property type="match status" value="1"/>
</dbReference>
<evidence type="ECO:0008006" key="3">
    <source>
        <dbReference type="Google" id="ProtNLM"/>
    </source>
</evidence>
<name>A0A2M7EKL5_9BACT</name>
<protein>
    <recommendedName>
        <fullName evidence="3">Glycosyl transferase family 1 domain-containing protein</fullName>
    </recommendedName>
</protein>
<sequence>MSKITKLARLIEQEKLLYLEVEQLRYSLYLHDNSLLFQFLSAFYFAFKDITSLFRKKTVNSILEGKILSIQRLQQKKDYFLFLQKTPYAWIVKALRFRFNKKIHTAIKNKKDSHAKSYIIFGSTSSDDFQSRSVQIARKLAEKHIIIYIEGIFDEARRPGYRIVEETEHFIAVRLTSYKSFHLNYQKPAPKEILHLKQSLKLVSPLTHSLVNPLSYIHHPFWDSLLSLKKKSFIFDRASSYTHHHNAVQYIIDAEGKLLKNAFMVTAPNAKLTRNKKDVVIKNGVDFGMFKDTSKMIQTCDVGLCWIKKPVMGYIGTLDERIDEVLLGSIATAFPTASIVLVGNTDYRPVIEVVEKYPNIFPVGKQPYKKLPLFLQSFDILIAPFKYDKRGLIDHPELPLYLSSGKPIVATTSLMGCLPAEEKIRLRGRRPRVEPERRRANGLLYKAKTHADWMLAITEALKEKKRSKKKFLRIAAAIKLTWRMPKLLY</sequence>
<dbReference type="Proteomes" id="UP000228762">
    <property type="component" value="Unassembled WGS sequence"/>
</dbReference>
<reference evidence="2" key="1">
    <citation type="submission" date="2017-09" db="EMBL/GenBank/DDBJ databases">
        <title>Depth-based differentiation of microbial function through sediment-hosted aquifers and enrichment of novel symbionts in the deep terrestrial subsurface.</title>
        <authorList>
            <person name="Probst A.J."/>
            <person name="Ladd B."/>
            <person name="Jarett J.K."/>
            <person name="Geller-Mcgrath D.E."/>
            <person name="Sieber C.M.K."/>
            <person name="Emerson J.B."/>
            <person name="Anantharaman K."/>
            <person name="Thomas B.C."/>
            <person name="Malmstrom R."/>
            <person name="Stieglmeier M."/>
            <person name="Klingl A."/>
            <person name="Woyke T."/>
            <person name="Ryan C.M."/>
            <person name="Banfield J.F."/>
        </authorList>
    </citation>
    <scope>NUCLEOTIDE SEQUENCE [LARGE SCALE GENOMIC DNA]</scope>
</reference>
<organism evidence="1 2">
    <name type="scientific">Candidatus Roizmanbacteria bacterium CG17_big_fil_post_rev_8_21_14_2_50_39_7</name>
    <dbReference type="NCBI Taxonomy" id="1974858"/>
    <lineage>
        <taxon>Bacteria</taxon>
        <taxon>Candidatus Roizmaniibacteriota</taxon>
    </lineage>
</organism>
<gene>
    <name evidence="1" type="ORF">COW57_01600</name>
</gene>